<proteinExistence type="predicted"/>
<reference evidence="3" key="1">
    <citation type="submission" date="2016-07" db="EMBL/GenBank/DDBJ databases">
        <title>Nontailed viruses are major unrecognized killers of bacteria in the ocean.</title>
        <authorList>
            <person name="Kauffman K."/>
            <person name="Hussain F."/>
            <person name="Yang J."/>
            <person name="Arevalo P."/>
            <person name="Brown J."/>
            <person name="Cutler M."/>
            <person name="Kelly L."/>
            <person name="Polz M.F."/>
        </authorList>
    </citation>
    <scope>NUCLEOTIDE SEQUENCE [LARGE SCALE GENOMIC DNA]</scope>
    <source>
        <strain evidence="3">10N.261.48.A1</strain>
    </source>
</reference>
<evidence type="ECO:0008006" key="4">
    <source>
        <dbReference type="Google" id="ProtNLM"/>
    </source>
</evidence>
<evidence type="ECO:0000256" key="1">
    <source>
        <dbReference type="SAM" id="Coils"/>
    </source>
</evidence>
<dbReference type="InterPro" id="IPR027417">
    <property type="entry name" value="P-loop_NTPase"/>
</dbReference>
<gene>
    <name evidence="2" type="ORF">BCT50_06660</name>
</gene>
<comment type="caution">
    <text evidence="2">The sequence shown here is derived from an EMBL/GenBank/DDBJ whole genome shotgun (WGS) entry which is preliminary data.</text>
</comment>
<keyword evidence="1" id="KW-0175">Coiled coil</keyword>
<name>A0A855IQX5_9VIBR</name>
<dbReference type="AlphaFoldDB" id="A0A855IQX5"/>
<protein>
    <recommendedName>
        <fullName evidence="4">Chromosome segregation protein SMC</fullName>
    </recommendedName>
</protein>
<feature type="coiled-coil region" evidence="1">
    <location>
        <begin position="507"/>
        <end position="534"/>
    </location>
</feature>
<dbReference type="PANTHER" id="PTHR32114">
    <property type="entry name" value="ABC TRANSPORTER ABCH.3"/>
    <property type="match status" value="1"/>
</dbReference>
<evidence type="ECO:0000313" key="2">
    <source>
        <dbReference type="EMBL" id="PMM59106.1"/>
    </source>
</evidence>
<dbReference type="Proteomes" id="UP000235554">
    <property type="component" value="Unassembled WGS sequence"/>
</dbReference>
<feature type="coiled-coil region" evidence="1">
    <location>
        <begin position="236"/>
        <end position="263"/>
    </location>
</feature>
<organism evidence="2 3">
    <name type="scientific">Vibrio lentus</name>
    <dbReference type="NCBI Taxonomy" id="136468"/>
    <lineage>
        <taxon>Bacteria</taxon>
        <taxon>Pseudomonadati</taxon>
        <taxon>Pseudomonadota</taxon>
        <taxon>Gammaproteobacteria</taxon>
        <taxon>Vibrionales</taxon>
        <taxon>Vibrionaceae</taxon>
        <taxon>Vibrio</taxon>
    </lineage>
</organism>
<dbReference type="Gene3D" id="3.40.50.300">
    <property type="entry name" value="P-loop containing nucleotide triphosphate hydrolases"/>
    <property type="match status" value="2"/>
</dbReference>
<dbReference type="RefSeq" id="WP_102554902.1">
    <property type="nucleotide sequence ID" value="NZ_MCZJ01000013.1"/>
</dbReference>
<evidence type="ECO:0000313" key="3">
    <source>
        <dbReference type="Proteomes" id="UP000235554"/>
    </source>
</evidence>
<dbReference type="PANTHER" id="PTHR32114:SF2">
    <property type="entry name" value="ABC TRANSPORTER ABCH.3"/>
    <property type="match status" value="1"/>
</dbReference>
<dbReference type="EMBL" id="MCZJ01000013">
    <property type="protein sequence ID" value="PMM59106.1"/>
    <property type="molecule type" value="Genomic_DNA"/>
</dbReference>
<accession>A0A855IQX5</accession>
<dbReference type="SUPFAM" id="SSF52540">
    <property type="entry name" value="P-loop containing nucleoside triphosphate hydrolases"/>
    <property type="match status" value="1"/>
</dbReference>
<sequence>MQSSLYRFKEFIHNSYEELSEGELKFANLILNNFEEVEKIGTAAGKRAKYISSIYDKIAWPPATKETAFEDNQNNNIQRLSSIDIQGFRGFVNNETFDLSKKYNFLYGPNGTGKSSFCEALEFSLTGKINEAESKGFKIKPYIKNMYCKSSAVTLKVINPQGDVVDLTEPKSGHEFMFIERNRIEGFARVSSYTASAQQQRLSLLFGLETFNNFCNGFSDSIINYIDLKTPVLDKYKETVLKIAQAQQAISRKEQEQQELNNKKIGLLSGYPMCELASDLIAYLSPDNGLIKEKQDSIYKYNNIKLHNVKPLESLLTELTNIDNDLLNYERTRNDIENSSSKVEFLNLYTAIKTIASSKDTEHDCCPACDTPLHQVKNDPFLKSIKQLVLLKELSEKQSLMLSLRKRIESACNVSNQKLLNHNIQSTIDYDLTDTEQGIVFQNTQTSLKNTKLLVQKKIEELENQNLINKPLVDSVSAMTLELKKLNHDLGVANQLSALFKLHIKDIKDIREQIVVIEKEKSMLENKLQLEEKRLAKNSTFIADYCTFIGKLKKYNLELPSVLSESLSERVLKIYNLINNHPYDHEILKSLSLPRNSSEKINIEFYDGNKDDALRILSEGHLRCLGLSILLAKNIHDGHNLIVFDDVVNAIDDEHRSGVLEAIFSDPDLSQKQLVITTHGEDFLKRLENRIPSKDVKVKLNRYDFKRNLDQRTILISSNDFRQYIVKAQLALMEGKTKDALMESRRSLEGLTNELWKHIGKQRLDSSVSVQLRQPGGSPDLYGIVSGLIKSLKEFEKKPGFFGYVPIKQILMDIQGISQKHNVTWQLLNKGTHEEDRNEEFDEHQADALLKQLEALESEILDYKKPTPVVS</sequence>